<gene>
    <name evidence="3" type="ORF">M441DRAFT_380449</name>
</gene>
<reference evidence="3 4" key="1">
    <citation type="submission" date="2016-07" db="EMBL/GenBank/DDBJ databases">
        <title>Multiple horizontal gene transfer events from other fungi enriched the ability of initially mycotrophic Trichoderma (Ascomycota) to feed on dead plant biomass.</title>
        <authorList>
            <consortium name="DOE Joint Genome Institute"/>
            <person name="Aerts A."/>
            <person name="Atanasova L."/>
            <person name="Chenthamara K."/>
            <person name="Zhang J."/>
            <person name="Grujic M."/>
            <person name="Henrissat B."/>
            <person name="Kuo A."/>
            <person name="Salamov A."/>
            <person name="Lipzen A."/>
            <person name="Labutti K."/>
            <person name="Barry K."/>
            <person name="Miao Y."/>
            <person name="Rahimi M.J."/>
            <person name="Shen Q."/>
            <person name="Grigoriev I.V."/>
            <person name="Kubicek C.P."/>
            <person name="Druzhinina I.S."/>
        </authorList>
    </citation>
    <scope>NUCLEOTIDE SEQUENCE [LARGE SCALE GENOMIC DNA]</scope>
    <source>
        <strain evidence="3 4">CBS 433.97</strain>
    </source>
</reference>
<protein>
    <submittedName>
        <fullName evidence="3">Uncharacterized protein</fullName>
    </submittedName>
</protein>
<dbReference type="EMBL" id="KZ679260">
    <property type="protein sequence ID" value="PTB41983.1"/>
    <property type="molecule type" value="Genomic_DNA"/>
</dbReference>
<evidence type="ECO:0000256" key="2">
    <source>
        <dbReference type="SAM" id="SignalP"/>
    </source>
</evidence>
<name>A0A2T3ZAZ3_TRIA4</name>
<evidence type="ECO:0000313" key="4">
    <source>
        <dbReference type="Proteomes" id="UP000240493"/>
    </source>
</evidence>
<evidence type="ECO:0000313" key="3">
    <source>
        <dbReference type="EMBL" id="PTB41983.1"/>
    </source>
</evidence>
<keyword evidence="4" id="KW-1185">Reference proteome</keyword>
<feature type="region of interest" description="Disordered" evidence="1">
    <location>
        <begin position="126"/>
        <end position="147"/>
    </location>
</feature>
<accession>A0A2T3ZAZ3</accession>
<feature type="signal peptide" evidence="2">
    <location>
        <begin position="1"/>
        <end position="33"/>
    </location>
</feature>
<sequence length="180" mass="19032">MLAFWCFYNSIPAFDFFSCLLFLSFSSRLQSLANRCWAVGMQFIRNPWNVPGEAAWSTGCSLGDSKGLSAPASSMYLDSSAAMTRHALRPDLALISTLTHSFWKYLASQASSQVHGYGASDLTSIAPPSAGSGGGAPSQQQSTAFRQRPLATVGTYEGRPGPCALALAWLHSVSAAPAGA</sequence>
<dbReference type="OrthoDB" id="10380274at2759"/>
<evidence type="ECO:0000256" key="1">
    <source>
        <dbReference type="SAM" id="MobiDB-lite"/>
    </source>
</evidence>
<organism evidence="3 4">
    <name type="scientific">Trichoderma asperellum (strain ATCC 204424 / CBS 433.97 / NBRC 101777)</name>
    <dbReference type="NCBI Taxonomy" id="1042311"/>
    <lineage>
        <taxon>Eukaryota</taxon>
        <taxon>Fungi</taxon>
        <taxon>Dikarya</taxon>
        <taxon>Ascomycota</taxon>
        <taxon>Pezizomycotina</taxon>
        <taxon>Sordariomycetes</taxon>
        <taxon>Hypocreomycetidae</taxon>
        <taxon>Hypocreales</taxon>
        <taxon>Hypocreaceae</taxon>
        <taxon>Trichoderma</taxon>
    </lineage>
</organism>
<proteinExistence type="predicted"/>
<dbReference type="Proteomes" id="UP000240493">
    <property type="component" value="Unassembled WGS sequence"/>
</dbReference>
<keyword evidence="2" id="KW-0732">Signal</keyword>
<dbReference type="AlphaFoldDB" id="A0A2T3ZAZ3"/>
<feature type="chain" id="PRO_5015781150" evidence="2">
    <location>
        <begin position="34"/>
        <end position="180"/>
    </location>
</feature>